<dbReference type="AlphaFoldDB" id="A0A2A6BII3"/>
<evidence type="ECO:0000256" key="1">
    <source>
        <dbReference type="SAM" id="MobiDB-lite"/>
    </source>
</evidence>
<feature type="compositionally biased region" description="Polar residues" evidence="1">
    <location>
        <begin position="1"/>
        <end position="16"/>
    </location>
</feature>
<dbReference type="EnsemblMetazoa" id="PPA39888.1">
    <property type="protein sequence ID" value="PPA39888.1"/>
    <property type="gene ID" value="WBGene00278257"/>
</dbReference>
<accession>A0A2A6BII3</accession>
<reference evidence="2" key="2">
    <citation type="submission" date="2022-06" db="UniProtKB">
        <authorList>
            <consortium name="EnsemblMetazoa"/>
        </authorList>
    </citation>
    <scope>IDENTIFICATION</scope>
    <source>
        <strain evidence="2">PS312</strain>
    </source>
</reference>
<feature type="compositionally biased region" description="Low complexity" evidence="1">
    <location>
        <begin position="163"/>
        <end position="182"/>
    </location>
</feature>
<protein>
    <submittedName>
        <fullName evidence="2">Uncharacterized protein</fullName>
    </submittedName>
</protein>
<sequence length="216" mass="23506">MSPTPTYKSSLLSSKRPSYDSEAASSSPVTRKSWTVENLVKHDDVEGQLDPTRAFVDQCYANFASVNILKVLVKYGAPMKPCSTLELEPVCHYAIAYHLKRKSMNSRRREKFLEVIQYLKEAGHPTESTNYSLSLLEIPICSEMCELLAPSVLVDATLSRLSPSSTDSSMASSTSTQSTTSSIVDTEDILQTDGGEDAVAVATTAVDSANKPQNAE</sequence>
<evidence type="ECO:0000313" key="3">
    <source>
        <dbReference type="Proteomes" id="UP000005239"/>
    </source>
</evidence>
<feature type="compositionally biased region" description="Acidic residues" evidence="1">
    <location>
        <begin position="185"/>
        <end position="196"/>
    </location>
</feature>
<accession>A0A8R1Z0K3</accession>
<name>A0A2A6BII3_PRIPA</name>
<keyword evidence="3" id="KW-1185">Reference proteome</keyword>
<feature type="region of interest" description="Disordered" evidence="1">
    <location>
        <begin position="163"/>
        <end position="196"/>
    </location>
</feature>
<evidence type="ECO:0000313" key="2">
    <source>
        <dbReference type="EnsemblMetazoa" id="PPA39888.1"/>
    </source>
</evidence>
<reference evidence="3" key="1">
    <citation type="journal article" date="2008" name="Nat. Genet.">
        <title>The Pristionchus pacificus genome provides a unique perspective on nematode lifestyle and parasitism.</title>
        <authorList>
            <person name="Dieterich C."/>
            <person name="Clifton S.W."/>
            <person name="Schuster L.N."/>
            <person name="Chinwalla A."/>
            <person name="Delehaunty K."/>
            <person name="Dinkelacker I."/>
            <person name="Fulton L."/>
            <person name="Fulton R."/>
            <person name="Godfrey J."/>
            <person name="Minx P."/>
            <person name="Mitreva M."/>
            <person name="Roeseler W."/>
            <person name="Tian H."/>
            <person name="Witte H."/>
            <person name="Yang S.P."/>
            <person name="Wilson R.K."/>
            <person name="Sommer R.J."/>
        </authorList>
    </citation>
    <scope>NUCLEOTIDE SEQUENCE [LARGE SCALE GENOMIC DNA]</scope>
    <source>
        <strain evidence="3">PS312</strain>
    </source>
</reference>
<feature type="region of interest" description="Disordered" evidence="1">
    <location>
        <begin position="1"/>
        <end position="30"/>
    </location>
</feature>
<organism evidence="2 3">
    <name type="scientific">Pristionchus pacificus</name>
    <name type="common">Parasitic nematode worm</name>
    <dbReference type="NCBI Taxonomy" id="54126"/>
    <lineage>
        <taxon>Eukaryota</taxon>
        <taxon>Metazoa</taxon>
        <taxon>Ecdysozoa</taxon>
        <taxon>Nematoda</taxon>
        <taxon>Chromadorea</taxon>
        <taxon>Rhabditida</taxon>
        <taxon>Rhabditina</taxon>
        <taxon>Diplogasteromorpha</taxon>
        <taxon>Diplogasteroidea</taxon>
        <taxon>Neodiplogasteridae</taxon>
        <taxon>Pristionchus</taxon>
    </lineage>
</organism>
<proteinExistence type="predicted"/>
<dbReference type="Proteomes" id="UP000005239">
    <property type="component" value="Unassembled WGS sequence"/>
</dbReference>
<gene>
    <name evidence="2" type="primary">WBGene00278257</name>
</gene>